<organism evidence="1 2">
    <name type="scientific">Streblomastix strix</name>
    <dbReference type="NCBI Taxonomy" id="222440"/>
    <lineage>
        <taxon>Eukaryota</taxon>
        <taxon>Metamonada</taxon>
        <taxon>Preaxostyla</taxon>
        <taxon>Oxymonadida</taxon>
        <taxon>Streblomastigidae</taxon>
        <taxon>Streblomastix</taxon>
    </lineage>
</organism>
<dbReference type="AlphaFoldDB" id="A0A5J4VKE0"/>
<protein>
    <submittedName>
        <fullName evidence="1">Uncharacterized protein</fullName>
    </submittedName>
</protein>
<accession>A0A5J4VKE0</accession>
<dbReference type="EMBL" id="SNRW01006512">
    <property type="protein sequence ID" value="KAA6382926.1"/>
    <property type="molecule type" value="Genomic_DNA"/>
</dbReference>
<evidence type="ECO:0000313" key="1">
    <source>
        <dbReference type="EMBL" id="KAA6382926.1"/>
    </source>
</evidence>
<proteinExistence type="predicted"/>
<evidence type="ECO:0000313" key="2">
    <source>
        <dbReference type="Proteomes" id="UP000324800"/>
    </source>
</evidence>
<comment type="caution">
    <text evidence="1">The sequence shown here is derived from an EMBL/GenBank/DDBJ whole genome shotgun (WGS) entry which is preliminary data.</text>
</comment>
<dbReference type="Proteomes" id="UP000324800">
    <property type="component" value="Unassembled WGS sequence"/>
</dbReference>
<sequence>MRGTLHILITTNVYASATHQHPLNVDPTTANDPQVNATAAANGTSDFYSRNNHVHPQQLTYIGPLTYTMFIKSGAQATDVLLADGDSKPITNIVGDGFVARTGKTLQVVQGVLRHSDDDEEQEESEDDEDYITRGTIYKQYVSKTSPDTIIVVDGISSK</sequence>
<reference evidence="1 2" key="1">
    <citation type="submission" date="2019-03" db="EMBL/GenBank/DDBJ databases">
        <title>Single cell metagenomics reveals metabolic interactions within the superorganism composed of flagellate Streblomastix strix and complex community of Bacteroidetes bacteria on its surface.</title>
        <authorList>
            <person name="Treitli S.C."/>
            <person name="Kolisko M."/>
            <person name="Husnik F."/>
            <person name="Keeling P."/>
            <person name="Hampl V."/>
        </authorList>
    </citation>
    <scope>NUCLEOTIDE SEQUENCE [LARGE SCALE GENOMIC DNA]</scope>
    <source>
        <strain evidence="1">ST1C</strain>
    </source>
</reference>
<gene>
    <name evidence="1" type="ORF">EZS28_021548</name>
</gene>
<name>A0A5J4VKE0_9EUKA</name>